<dbReference type="SUPFAM" id="SSF51905">
    <property type="entry name" value="FAD/NAD(P)-binding domain"/>
    <property type="match status" value="1"/>
</dbReference>
<feature type="domain" description="FAD-binding" evidence="1">
    <location>
        <begin position="20"/>
        <end position="310"/>
    </location>
</feature>
<evidence type="ECO:0000313" key="2">
    <source>
        <dbReference type="EMBL" id="MEA5478838.1"/>
    </source>
</evidence>
<accession>A0ABU5TKH0</accession>
<evidence type="ECO:0000259" key="1">
    <source>
        <dbReference type="Pfam" id="PF01494"/>
    </source>
</evidence>
<dbReference type="Proteomes" id="UP001301388">
    <property type="component" value="Unassembled WGS sequence"/>
</dbReference>
<dbReference type="EMBL" id="JAYGIE010000079">
    <property type="protein sequence ID" value="MEA5478838.1"/>
    <property type="molecule type" value="Genomic_DNA"/>
</dbReference>
<gene>
    <name evidence="2" type="ORF">VB774_14520</name>
</gene>
<dbReference type="PRINTS" id="PR00411">
    <property type="entry name" value="PNDRDTASEI"/>
</dbReference>
<dbReference type="InterPro" id="IPR002938">
    <property type="entry name" value="FAD-bd"/>
</dbReference>
<protein>
    <submittedName>
        <fullName evidence="2">NAD(P)/FAD-dependent oxidoreductase</fullName>
        <ecNumber evidence="2">1.-.-.-</ecNumber>
    </submittedName>
</protein>
<dbReference type="Gene3D" id="3.50.50.60">
    <property type="entry name" value="FAD/NAD(P)-binding domain"/>
    <property type="match status" value="1"/>
</dbReference>
<organism evidence="2 3">
    <name type="scientific">Pseudanabaena galeata UHCC 0370</name>
    <dbReference type="NCBI Taxonomy" id="3110310"/>
    <lineage>
        <taxon>Bacteria</taxon>
        <taxon>Bacillati</taxon>
        <taxon>Cyanobacteriota</taxon>
        <taxon>Cyanophyceae</taxon>
        <taxon>Pseudanabaenales</taxon>
        <taxon>Pseudanabaenaceae</taxon>
        <taxon>Pseudanabaena</taxon>
    </lineage>
</organism>
<dbReference type="PANTHER" id="PTHR42685:SF22">
    <property type="entry name" value="CONDITIONED MEDIUM FACTOR RECEPTOR 1"/>
    <property type="match status" value="1"/>
</dbReference>
<name>A0ABU5TKH0_9CYAN</name>
<proteinExistence type="predicted"/>
<keyword evidence="3" id="KW-1185">Reference proteome</keyword>
<dbReference type="Pfam" id="PF01494">
    <property type="entry name" value="FAD_binding_3"/>
    <property type="match status" value="1"/>
</dbReference>
<sequence>MISVTLIHRETPSRQNMNYDAIAIGAGLSGCSAAIQLAKLGYRVLLLEQSHYPMHKLCGEFLSVEVTESFEHLGIMEQVRKVGAQPIHRAYLTTSGGASFRSKLPSTAMGLSRYQLDLMLFQRAQAVNVTCIDNTKVTGVTGNLAEGFTVNTTKGEFSGRLVLGAFGKRSSLDRTLNRAFIQKRSPWVAYKGHFTGVDIADVIELHSFPNGYCGLSQIETGEINVCWIAHERVMKEPTHPELDIPESLAKNPVLADRFHNMQRVSPSLQGLSQISFALKENFYNDICMIGDTAGMITPLCGDGMAMALRSAEIAVPLVSQFLEHQITAIAFKQQYAIAWRKEFQTRLQLGRLMHNCFVQPPLANVGVSLCQIAPALGNWIIGATRGKPTPLVSSDFASNALS</sequence>
<dbReference type="RefSeq" id="WP_323262233.1">
    <property type="nucleotide sequence ID" value="NZ_JAYGIE010000079.1"/>
</dbReference>
<dbReference type="PANTHER" id="PTHR42685">
    <property type="entry name" value="GERANYLGERANYL DIPHOSPHATE REDUCTASE"/>
    <property type="match status" value="1"/>
</dbReference>
<reference evidence="2 3" key="1">
    <citation type="submission" date="2023-12" db="EMBL/GenBank/DDBJ databases">
        <title>Baltic Sea Cyanobacteria.</title>
        <authorList>
            <person name="Delbaje E."/>
            <person name="Fewer D.P."/>
            <person name="Shishido T.K."/>
        </authorList>
    </citation>
    <scope>NUCLEOTIDE SEQUENCE [LARGE SCALE GENOMIC DNA]</scope>
    <source>
        <strain evidence="2 3">UHCC 0370</strain>
    </source>
</reference>
<comment type="caution">
    <text evidence="2">The sequence shown here is derived from an EMBL/GenBank/DDBJ whole genome shotgun (WGS) entry which is preliminary data.</text>
</comment>
<dbReference type="EC" id="1.-.-.-" evidence="2"/>
<keyword evidence="2" id="KW-0560">Oxidoreductase</keyword>
<dbReference type="InterPro" id="IPR050407">
    <property type="entry name" value="Geranylgeranyl_reductase"/>
</dbReference>
<evidence type="ECO:0000313" key="3">
    <source>
        <dbReference type="Proteomes" id="UP001301388"/>
    </source>
</evidence>
<dbReference type="InterPro" id="IPR036188">
    <property type="entry name" value="FAD/NAD-bd_sf"/>
</dbReference>
<dbReference type="GO" id="GO:0016491">
    <property type="term" value="F:oxidoreductase activity"/>
    <property type="evidence" value="ECO:0007669"/>
    <property type="project" value="UniProtKB-KW"/>
</dbReference>